<protein>
    <submittedName>
        <fullName evidence="5">Putative ligase</fullName>
        <ecNumber evidence="5">6.2.1.-</ecNumber>
    </submittedName>
</protein>
<dbReference type="GO" id="GO:0071766">
    <property type="term" value="P:Actinobacterium-type cell wall biogenesis"/>
    <property type="evidence" value="ECO:0007669"/>
    <property type="project" value="UniProtKB-ARBA"/>
</dbReference>
<dbReference type="EC" id="6.2.1.-" evidence="5"/>
<dbReference type="Gene3D" id="1.10.1200.10">
    <property type="entry name" value="ACP-like"/>
    <property type="match status" value="1"/>
</dbReference>
<dbReference type="GO" id="GO:0016746">
    <property type="term" value="F:acyltransferase activity"/>
    <property type="evidence" value="ECO:0007669"/>
    <property type="project" value="InterPro"/>
</dbReference>
<dbReference type="InterPro" id="IPR009081">
    <property type="entry name" value="PP-bd_ACP"/>
</dbReference>
<evidence type="ECO:0000256" key="2">
    <source>
        <dbReference type="ARBA" id="ARBA00022598"/>
    </source>
</evidence>
<reference evidence="6" key="1">
    <citation type="submission" date="2018-07" db="EMBL/GenBank/DDBJ databases">
        <authorList>
            <person name="Blom J."/>
        </authorList>
    </citation>
    <scope>NUCLEOTIDE SEQUENCE [LARGE SCALE GENOMIC DNA]</scope>
    <source>
        <strain evidence="6">CCOS 864</strain>
    </source>
</reference>
<dbReference type="RefSeq" id="WP_167458923.1">
    <property type="nucleotide sequence ID" value="NZ_CBCSFG010000017.1"/>
</dbReference>
<dbReference type="InterPro" id="IPR040097">
    <property type="entry name" value="FAAL/FAAC"/>
</dbReference>
<dbReference type="EMBL" id="UIDD01000013">
    <property type="protein sequence ID" value="SUQ65989.1"/>
    <property type="molecule type" value="Genomic_DNA"/>
</dbReference>
<name>A0A380T6Z1_9PSED</name>
<dbReference type="CDD" id="cd07989">
    <property type="entry name" value="LPLAT_AGPAT-like"/>
    <property type="match status" value="1"/>
</dbReference>
<dbReference type="InterPro" id="IPR000873">
    <property type="entry name" value="AMP-dep_synth/lig_dom"/>
</dbReference>
<evidence type="ECO:0000259" key="4">
    <source>
        <dbReference type="PROSITE" id="PS50075"/>
    </source>
</evidence>
<dbReference type="GO" id="GO:0006633">
    <property type="term" value="P:fatty acid biosynthetic process"/>
    <property type="evidence" value="ECO:0007669"/>
    <property type="project" value="TreeGrafter"/>
</dbReference>
<evidence type="ECO:0000313" key="6">
    <source>
        <dbReference type="Proteomes" id="UP000255177"/>
    </source>
</evidence>
<proteinExistence type="inferred from homology"/>
<sequence length="945" mass="103712">MSRPPPDPRAVPHYDGGAEKLLEIVQRTVVELHPQAAEGLHVTLHSVLDRDLGVDSLARVELWSRIEHEFGVRLPEHLFASADTPADVLRVLHSRHGAEAVRPLPASDAGEALTAAGQTPDAARTLIEVLDWHVRHQPQHLHVRLLGERDQQEAISYGALHQGALAVAAGLQRSGLRAGQTVALMLPTGRDFLQGFLGILLAGGVPVPIYPPLRLSQIEDHLRRQAGILHNAEAKVLITVTQAKLLARLLRPQVPSLARIASVAELMGEGGECVTPLRQPGDIAFLQYTSGSTGQPKGVMVSHANLLANLRAMGRALKVGPQDVFVSWLPMYHDMGLIGAWLGSLYYGYNLVLMSPLAFLARPERWLWAIDSMRGTLSAAPNFAYELCLNKLADSDLEGLNLSSWRLAFNGAEPVSPDTLQRFTEHFVRYGLAPTALTPVYGLAEATLGVAFPPLDRGPLIDRVQREAFQTRGTALPAEADASATLRFVSSGRPLPGHQIRIVDGRGVELPERSEGHLQFSGPSTTGGYYRNPEETRRVLRDGWIDSLDFAYMAAGEVYLTGRAKDLIIRAGRNIYPYDVEAAVGNLPGLRKGCIAVFGSPDPATGTERLVVLAESYEKEAAARQRLQQEVNRIVVDLTGVSPDDIVLAPPHSVLKTSSGKIRRAASRELYERGEVGRPHLAVWRQLLRLVLQAVRGHFSRSWRRGRTALYAAYIWLLFWLVTPLTWLGVALLPRQRWCRSFTRAAARLFVWLTGVPFSVTGLEHLPESGASVLAVNHASYLDGVILCAVLPPRFSFVAKRELAGQWVAGRFLRKLGARFVERFDLQRSAADTGPLAEALEAGQPLVFFPEGTFTREPGLRTFHMGAFVLAARTGVPLLPVAIRGTRRVLRDGQWFPRYGAIHVNVCSPLLAQGPDWTAAIKLRDTTIAMLLEHLDESERAQRAG</sequence>
<dbReference type="SUPFAM" id="SSF56801">
    <property type="entry name" value="Acetyl-CoA synthetase-like"/>
    <property type="match status" value="1"/>
</dbReference>
<keyword evidence="3" id="KW-0472">Membrane</keyword>
<dbReference type="CDD" id="cd05931">
    <property type="entry name" value="FAAL"/>
    <property type="match status" value="1"/>
</dbReference>
<keyword evidence="6" id="KW-1185">Reference proteome</keyword>
<dbReference type="Gene3D" id="3.40.50.12780">
    <property type="entry name" value="N-terminal domain of ligase-like"/>
    <property type="match status" value="1"/>
</dbReference>
<dbReference type="GO" id="GO:0070566">
    <property type="term" value="F:adenylyltransferase activity"/>
    <property type="evidence" value="ECO:0007669"/>
    <property type="project" value="TreeGrafter"/>
</dbReference>
<evidence type="ECO:0000256" key="1">
    <source>
        <dbReference type="ARBA" id="ARBA00006432"/>
    </source>
</evidence>
<evidence type="ECO:0000313" key="5">
    <source>
        <dbReference type="EMBL" id="SUQ65989.1"/>
    </source>
</evidence>
<dbReference type="GO" id="GO:0005886">
    <property type="term" value="C:plasma membrane"/>
    <property type="evidence" value="ECO:0007669"/>
    <property type="project" value="TreeGrafter"/>
</dbReference>
<dbReference type="FunFam" id="3.40.50.12780:FF:000013">
    <property type="entry name" value="Long-chain-fatty-acid--AMP ligase FadD32"/>
    <property type="match status" value="1"/>
</dbReference>
<comment type="similarity">
    <text evidence="1">Belongs to the ATP-dependent AMP-binding enzyme family.</text>
</comment>
<dbReference type="InterPro" id="IPR020845">
    <property type="entry name" value="AMP-binding_CS"/>
</dbReference>
<dbReference type="SUPFAM" id="SSF69593">
    <property type="entry name" value="Glycerol-3-phosphate (1)-acyltransferase"/>
    <property type="match status" value="1"/>
</dbReference>
<dbReference type="Proteomes" id="UP000255177">
    <property type="component" value="Unassembled WGS sequence"/>
</dbReference>
<dbReference type="InterPro" id="IPR042099">
    <property type="entry name" value="ANL_N_sf"/>
</dbReference>
<feature type="transmembrane region" description="Helical" evidence="3">
    <location>
        <begin position="711"/>
        <end position="733"/>
    </location>
</feature>
<dbReference type="GO" id="GO:0016874">
    <property type="term" value="F:ligase activity"/>
    <property type="evidence" value="ECO:0007669"/>
    <property type="project" value="UniProtKB-KW"/>
</dbReference>
<organism evidence="5 6">
    <name type="scientific">Pseudomonas wadenswilerensis</name>
    <dbReference type="NCBI Taxonomy" id="1785161"/>
    <lineage>
        <taxon>Bacteria</taxon>
        <taxon>Pseudomonadati</taxon>
        <taxon>Pseudomonadota</taxon>
        <taxon>Gammaproteobacteria</taxon>
        <taxon>Pseudomonadales</taxon>
        <taxon>Pseudomonadaceae</taxon>
        <taxon>Pseudomonas</taxon>
    </lineage>
</organism>
<accession>A0A380T6Z1</accession>
<dbReference type="PROSITE" id="PS00455">
    <property type="entry name" value="AMP_BINDING"/>
    <property type="match status" value="1"/>
</dbReference>
<dbReference type="SUPFAM" id="SSF47336">
    <property type="entry name" value="ACP-like"/>
    <property type="match status" value="1"/>
</dbReference>
<dbReference type="Pfam" id="PF00501">
    <property type="entry name" value="AMP-binding"/>
    <property type="match status" value="1"/>
</dbReference>
<dbReference type="Pfam" id="PF01553">
    <property type="entry name" value="Acyltransferase"/>
    <property type="match status" value="1"/>
</dbReference>
<keyword evidence="3" id="KW-0812">Transmembrane</keyword>
<dbReference type="PANTHER" id="PTHR22754">
    <property type="entry name" value="DISCO-INTERACTING PROTEIN 2 DIP2 -RELATED"/>
    <property type="match status" value="1"/>
</dbReference>
<dbReference type="Pfam" id="PF00550">
    <property type="entry name" value="PP-binding"/>
    <property type="match status" value="1"/>
</dbReference>
<dbReference type="PROSITE" id="PS50075">
    <property type="entry name" value="CARRIER"/>
    <property type="match status" value="1"/>
</dbReference>
<evidence type="ECO:0000256" key="3">
    <source>
        <dbReference type="SAM" id="Phobius"/>
    </source>
</evidence>
<dbReference type="InterPro" id="IPR002123">
    <property type="entry name" value="Plipid/glycerol_acylTrfase"/>
</dbReference>
<dbReference type="InterPro" id="IPR045851">
    <property type="entry name" value="AMP-bd_C_sf"/>
</dbReference>
<dbReference type="InterPro" id="IPR036736">
    <property type="entry name" value="ACP-like_sf"/>
</dbReference>
<gene>
    <name evidence="5" type="ORF">CCOS864_05469</name>
</gene>
<dbReference type="SMART" id="SM00563">
    <property type="entry name" value="PlsC"/>
    <property type="match status" value="1"/>
</dbReference>
<keyword evidence="2 5" id="KW-0436">Ligase</keyword>
<dbReference type="AlphaFoldDB" id="A0A380T6Z1"/>
<feature type="domain" description="Carrier" evidence="4">
    <location>
        <begin position="19"/>
        <end position="96"/>
    </location>
</feature>
<keyword evidence="3" id="KW-1133">Transmembrane helix</keyword>
<dbReference type="Gene3D" id="3.30.300.30">
    <property type="match status" value="1"/>
</dbReference>
<dbReference type="PANTHER" id="PTHR22754:SF32">
    <property type="entry name" value="DISCO-INTERACTING PROTEIN 2"/>
    <property type="match status" value="1"/>
</dbReference>